<sequence length="137" mass="15282">MLLKLFKAIVSLPALKLLLKSHGKLPCTSTKIERQTLGYTRLQNVVWRSHAGLASFPAATGRTCGFLREGRALVNPTRQHRSADKCETSRRQASIFTGCIRRDEDLAYTGDMFSSYFMIAAEAIMQKAESWASESPL</sequence>
<evidence type="ECO:0000313" key="2">
    <source>
        <dbReference type="EMBL" id="KAK3803174.1"/>
    </source>
</evidence>
<keyword evidence="1" id="KW-0732">Signal</keyword>
<dbReference type="AlphaFoldDB" id="A0AAE1ED32"/>
<name>A0AAE1ED32_9GAST</name>
<reference evidence="2" key="1">
    <citation type="journal article" date="2023" name="G3 (Bethesda)">
        <title>A reference genome for the long-term kleptoplast-retaining sea slug Elysia crispata morphotype clarki.</title>
        <authorList>
            <person name="Eastman K.E."/>
            <person name="Pendleton A.L."/>
            <person name="Shaikh M.A."/>
            <person name="Suttiyut T."/>
            <person name="Ogas R."/>
            <person name="Tomko P."/>
            <person name="Gavelis G."/>
            <person name="Widhalm J.R."/>
            <person name="Wisecaver J.H."/>
        </authorList>
    </citation>
    <scope>NUCLEOTIDE SEQUENCE</scope>
    <source>
        <strain evidence="2">ECLA1</strain>
    </source>
</reference>
<dbReference type="Proteomes" id="UP001283361">
    <property type="component" value="Unassembled WGS sequence"/>
</dbReference>
<proteinExistence type="predicted"/>
<dbReference type="EMBL" id="JAWDGP010000179">
    <property type="protein sequence ID" value="KAK3803174.1"/>
    <property type="molecule type" value="Genomic_DNA"/>
</dbReference>
<evidence type="ECO:0000313" key="3">
    <source>
        <dbReference type="Proteomes" id="UP001283361"/>
    </source>
</evidence>
<feature type="signal peptide" evidence="1">
    <location>
        <begin position="1"/>
        <end position="23"/>
    </location>
</feature>
<evidence type="ECO:0000256" key="1">
    <source>
        <dbReference type="SAM" id="SignalP"/>
    </source>
</evidence>
<accession>A0AAE1ED32</accession>
<comment type="caution">
    <text evidence="2">The sequence shown here is derived from an EMBL/GenBank/DDBJ whole genome shotgun (WGS) entry which is preliminary data.</text>
</comment>
<feature type="chain" id="PRO_5042271466" evidence="1">
    <location>
        <begin position="24"/>
        <end position="137"/>
    </location>
</feature>
<gene>
    <name evidence="2" type="ORF">RRG08_067350</name>
</gene>
<keyword evidence="3" id="KW-1185">Reference proteome</keyword>
<organism evidence="2 3">
    <name type="scientific">Elysia crispata</name>
    <name type="common">lettuce slug</name>
    <dbReference type="NCBI Taxonomy" id="231223"/>
    <lineage>
        <taxon>Eukaryota</taxon>
        <taxon>Metazoa</taxon>
        <taxon>Spiralia</taxon>
        <taxon>Lophotrochozoa</taxon>
        <taxon>Mollusca</taxon>
        <taxon>Gastropoda</taxon>
        <taxon>Heterobranchia</taxon>
        <taxon>Euthyneura</taxon>
        <taxon>Panpulmonata</taxon>
        <taxon>Sacoglossa</taxon>
        <taxon>Placobranchoidea</taxon>
        <taxon>Plakobranchidae</taxon>
        <taxon>Elysia</taxon>
    </lineage>
</organism>
<protein>
    <submittedName>
        <fullName evidence="2">Uncharacterized protein</fullName>
    </submittedName>
</protein>